<feature type="region of interest" description="Disordered" evidence="5">
    <location>
        <begin position="252"/>
        <end position="326"/>
    </location>
</feature>
<feature type="compositionally biased region" description="Low complexity" evidence="5">
    <location>
        <begin position="290"/>
        <end position="304"/>
    </location>
</feature>
<evidence type="ECO:0000313" key="8">
    <source>
        <dbReference type="EMBL" id="KAK8394894.1"/>
    </source>
</evidence>
<dbReference type="PANTHER" id="PTHR12011">
    <property type="entry name" value="ADHESION G-PROTEIN COUPLED RECEPTOR"/>
    <property type="match status" value="1"/>
</dbReference>
<keyword evidence="9" id="KW-1185">Reference proteome</keyword>
<feature type="transmembrane region" description="Helical" evidence="6">
    <location>
        <begin position="69"/>
        <end position="90"/>
    </location>
</feature>
<dbReference type="GO" id="GO:0004930">
    <property type="term" value="F:G protein-coupled receptor activity"/>
    <property type="evidence" value="ECO:0007669"/>
    <property type="project" value="InterPro"/>
</dbReference>
<evidence type="ECO:0000313" key="9">
    <source>
        <dbReference type="Proteomes" id="UP001487740"/>
    </source>
</evidence>
<feature type="transmembrane region" description="Helical" evidence="6">
    <location>
        <begin position="110"/>
        <end position="136"/>
    </location>
</feature>
<dbReference type="InterPro" id="IPR017981">
    <property type="entry name" value="GPCR_2-like_7TM"/>
</dbReference>
<sequence length="393" mass="43664">MWKCVEKEEEEVSVGLKRGRCVEGPLEERGCVELWVCSSTSSTWYPAFWLLALTTRLLGSLLQRPAMHTAFYCASAWGASLGLVVVSYVVNPEGYETRRYCWMSVERGMLVSFIVPVCSLILVNAGLCLAAQKLLLDMREGVKHEVMAVHKRDLRGAVCLLPLEGVSWFLAVVALEDHQSLALDCAAALVSACLGWLILYFHGWSWRCHGLCWLRHRLHSSSTSSTSSNSSRRMEDLSLPLTARYDHDLAHQPLLHPLPPPPAAPSPRPRNCYRYPRPLPPQQPSPLPLPLGQKSSPFSLSSRGTSGGRSTEEGANEGKRTRCSDPPMLTVRTLKTRCLIVSKPNDSLTVSKPRESLLRTHRGQDFEVPEEYIKGEDLRGGQSTLSARGSNTF</sequence>
<reference evidence="8 9" key="1">
    <citation type="submission" date="2023-03" db="EMBL/GenBank/DDBJ databases">
        <title>High-quality genome of Scylla paramamosain provides insights in environmental adaptation.</title>
        <authorList>
            <person name="Zhang L."/>
        </authorList>
    </citation>
    <scope>NUCLEOTIDE SEQUENCE [LARGE SCALE GENOMIC DNA]</scope>
    <source>
        <strain evidence="8">LZ_2023a</strain>
        <tissue evidence="8">Muscle</tissue>
    </source>
</reference>
<feature type="compositionally biased region" description="Polar residues" evidence="5">
    <location>
        <begin position="381"/>
        <end position="393"/>
    </location>
</feature>
<evidence type="ECO:0000259" key="7">
    <source>
        <dbReference type="PROSITE" id="PS50261"/>
    </source>
</evidence>
<comment type="subcellular location">
    <subcellularLocation>
        <location evidence="1">Membrane</location>
        <topology evidence="1">Multi-pass membrane protein</topology>
    </subcellularLocation>
</comment>
<proteinExistence type="predicted"/>
<feature type="compositionally biased region" description="Pro residues" evidence="5">
    <location>
        <begin position="256"/>
        <end position="268"/>
    </location>
</feature>
<evidence type="ECO:0000256" key="2">
    <source>
        <dbReference type="ARBA" id="ARBA00022692"/>
    </source>
</evidence>
<dbReference type="AlphaFoldDB" id="A0AAW0U4A4"/>
<organism evidence="8 9">
    <name type="scientific">Scylla paramamosain</name>
    <name type="common">Mud crab</name>
    <dbReference type="NCBI Taxonomy" id="85552"/>
    <lineage>
        <taxon>Eukaryota</taxon>
        <taxon>Metazoa</taxon>
        <taxon>Ecdysozoa</taxon>
        <taxon>Arthropoda</taxon>
        <taxon>Crustacea</taxon>
        <taxon>Multicrustacea</taxon>
        <taxon>Malacostraca</taxon>
        <taxon>Eumalacostraca</taxon>
        <taxon>Eucarida</taxon>
        <taxon>Decapoda</taxon>
        <taxon>Pleocyemata</taxon>
        <taxon>Brachyura</taxon>
        <taxon>Eubrachyura</taxon>
        <taxon>Portunoidea</taxon>
        <taxon>Portunidae</taxon>
        <taxon>Portuninae</taxon>
        <taxon>Scylla</taxon>
    </lineage>
</organism>
<dbReference type="PANTHER" id="PTHR12011:SF347">
    <property type="entry name" value="FI21270P1-RELATED"/>
    <property type="match status" value="1"/>
</dbReference>
<dbReference type="Pfam" id="PF00002">
    <property type="entry name" value="7tm_2"/>
    <property type="match status" value="1"/>
</dbReference>
<protein>
    <recommendedName>
        <fullName evidence="7">G-protein coupled receptors family 2 profile 2 domain-containing protein</fullName>
    </recommendedName>
</protein>
<keyword evidence="4 6" id="KW-0472">Membrane</keyword>
<feature type="domain" description="G-protein coupled receptors family 2 profile 2" evidence="7">
    <location>
        <begin position="1"/>
        <end position="206"/>
    </location>
</feature>
<dbReference type="GO" id="GO:0007166">
    <property type="term" value="P:cell surface receptor signaling pathway"/>
    <property type="evidence" value="ECO:0007669"/>
    <property type="project" value="InterPro"/>
</dbReference>
<dbReference type="PROSITE" id="PS50261">
    <property type="entry name" value="G_PROTEIN_RECEP_F2_4"/>
    <property type="match status" value="1"/>
</dbReference>
<evidence type="ECO:0000256" key="5">
    <source>
        <dbReference type="SAM" id="MobiDB-lite"/>
    </source>
</evidence>
<gene>
    <name evidence="8" type="ORF">O3P69_005996</name>
</gene>
<dbReference type="GO" id="GO:0005886">
    <property type="term" value="C:plasma membrane"/>
    <property type="evidence" value="ECO:0007669"/>
    <property type="project" value="TreeGrafter"/>
</dbReference>
<feature type="region of interest" description="Disordered" evidence="5">
    <location>
        <begin position="374"/>
        <end position="393"/>
    </location>
</feature>
<name>A0AAW0U4A4_SCYPA</name>
<evidence type="ECO:0000256" key="3">
    <source>
        <dbReference type="ARBA" id="ARBA00022989"/>
    </source>
</evidence>
<accession>A0AAW0U4A4</accession>
<dbReference type="EMBL" id="JARAKH010000018">
    <property type="protein sequence ID" value="KAK8394894.1"/>
    <property type="molecule type" value="Genomic_DNA"/>
</dbReference>
<feature type="compositionally biased region" description="Pro residues" evidence="5">
    <location>
        <begin position="277"/>
        <end position="289"/>
    </location>
</feature>
<evidence type="ECO:0000256" key="4">
    <source>
        <dbReference type="ARBA" id="ARBA00023136"/>
    </source>
</evidence>
<keyword evidence="3 6" id="KW-1133">Transmembrane helix</keyword>
<evidence type="ECO:0000256" key="6">
    <source>
        <dbReference type="SAM" id="Phobius"/>
    </source>
</evidence>
<feature type="compositionally biased region" description="Basic and acidic residues" evidence="5">
    <location>
        <begin position="310"/>
        <end position="323"/>
    </location>
</feature>
<dbReference type="InterPro" id="IPR000832">
    <property type="entry name" value="GPCR_2_secretin-like"/>
</dbReference>
<keyword evidence="2 6" id="KW-0812">Transmembrane</keyword>
<evidence type="ECO:0000256" key="1">
    <source>
        <dbReference type="ARBA" id="ARBA00004141"/>
    </source>
</evidence>
<comment type="caution">
    <text evidence="8">The sequence shown here is derived from an EMBL/GenBank/DDBJ whole genome shotgun (WGS) entry which is preliminary data.</text>
</comment>
<dbReference type="Gene3D" id="1.20.1070.10">
    <property type="entry name" value="Rhodopsin 7-helix transmembrane proteins"/>
    <property type="match status" value="1"/>
</dbReference>
<dbReference type="Proteomes" id="UP001487740">
    <property type="component" value="Unassembled WGS sequence"/>
</dbReference>